<feature type="region of interest" description="Disordered" evidence="1">
    <location>
        <begin position="102"/>
        <end position="124"/>
    </location>
</feature>
<accession>A0A9W9DZX1</accession>
<dbReference type="Proteomes" id="UP001150238">
    <property type="component" value="Unassembled WGS sequence"/>
</dbReference>
<reference evidence="2" key="1">
    <citation type="submission" date="2022-08" db="EMBL/GenBank/DDBJ databases">
        <authorList>
            <consortium name="DOE Joint Genome Institute"/>
            <person name="Min B."/>
            <person name="Riley R."/>
            <person name="Sierra-Patev S."/>
            <person name="Naranjo-Ortiz M."/>
            <person name="Looney B."/>
            <person name="Konkel Z."/>
            <person name="Slot J.C."/>
            <person name="Sakamoto Y."/>
            <person name="Steenwyk J.L."/>
            <person name="Rokas A."/>
            <person name="Carro J."/>
            <person name="Camarero S."/>
            <person name="Ferreira P."/>
            <person name="Molpeceres G."/>
            <person name="Ruiz-Duenas F.J."/>
            <person name="Serrano A."/>
            <person name="Henrissat B."/>
            <person name="Drula E."/>
            <person name="Hughes K.W."/>
            <person name="Mata J.L."/>
            <person name="Ishikawa N.K."/>
            <person name="Vargas-Isla R."/>
            <person name="Ushijima S."/>
            <person name="Smith C.A."/>
            <person name="Ahrendt S."/>
            <person name="Andreopoulos W."/>
            <person name="He G."/>
            <person name="Labutti K."/>
            <person name="Lipzen A."/>
            <person name="Ng V."/>
            <person name="Sandor L."/>
            <person name="Barry K."/>
            <person name="Martinez A.T."/>
            <person name="Xiao Y."/>
            <person name="Gibbons J.G."/>
            <person name="Terashima K."/>
            <person name="Hibbett D.S."/>
            <person name="Grigoriev I.V."/>
        </authorList>
    </citation>
    <scope>NUCLEOTIDE SEQUENCE</scope>
    <source>
        <strain evidence="2">Sp2 HRB7682 ss15</strain>
    </source>
</reference>
<feature type="region of interest" description="Disordered" evidence="1">
    <location>
        <begin position="1"/>
        <end position="54"/>
    </location>
</feature>
<evidence type="ECO:0000313" key="3">
    <source>
        <dbReference type="Proteomes" id="UP001150238"/>
    </source>
</evidence>
<reference evidence="2" key="2">
    <citation type="journal article" date="2023" name="Proc. Natl. Acad. Sci. U.S.A.">
        <title>A global phylogenomic analysis of the shiitake genus Lentinula.</title>
        <authorList>
            <person name="Sierra-Patev S."/>
            <person name="Min B."/>
            <person name="Naranjo-Ortiz M."/>
            <person name="Looney B."/>
            <person name="Konkel Z."/>
            <person name="Slot J.C."/>
            <person name="Sakamoto Y."/>
            <person name="Steenwyk J.L."/>
            <person name="Rokas A."/>
            <person name="Carro J."/>
            <person name="Camarero S."/>
            <person name="Ferreira P."/>
            <person name="Molpeceres G."/>
            <person name="Ruiz-Duenas F.J."/>
            <person name="Serrano A."/>
            <person name="Henrissat B."/>
            <person name="Drula E."/>
            <person name="Hughes K.W."/>
            <person name="Mata J.L."/>
            <person name="Ishikawa N.K."/>
            <person name="Vargas-Isla R."/>
            <person name="Ushijima S."/>
            <person name="Smith C.A."/>
            <person name="Donoghue J."/>
            <person name="Ahrendt S."/>
            <person name="Andreopoulos W."/>
            <person name="He G."/>
            <person name="LaButti K."/>
            <person name="Lipzen A."/>
            <person name="Ng V."/>
            <person name="Riley R."/>
            <person name="Sandor L."/>
            <person name="Barry K."/>
            <person name="Martinez A.T."/>
            <person name="Xiao Y."/>
            <person name="Gibbons J.G."/>
            <person name="Terashima K."/>
            <person name="Grigoriev I.V."/>
            <person name="Hibbett D."/>
        </authorList>
    </citation>
    <scope>NUCLEOTIDE SEQUENCE</scope>
    <source>
        <strain evidence="2">Sp2 HRB7682 ss15</strain>
    </source>
</reference>
<evidence type="ECO:0000313" key="2">
    <source>
        <dbReference type="EMBL" id="KAJ4493131.1"/>
    </source>
</evidence>
<feature type="region of interest" description="Disordered" evidence="1">
    <location>
        <begin position="1035"/>
        <end position="1063"/>
    </location>
</feature>
<feature type="compositionally biased region" description="Polar residues" evidence="1">
    <location>
        <begin position="855"/>
        <end position="885"/>
    </location>
</feature>
<feature type="compositionally biased region" description="Low complexity" evidence="1">
    <location>
        <begin position="1"/>
        <end position="11"/>
    </location>
</feature>
<feature type="region of interest" description="Disordered" evidence="1">
    <location>
        <begin position="832"/>
        <end position="885"/>
    </location>
</feature>
<feature type="compositionally biased region" description="Acidic residues" evidence="1">
    <location>
        <begin position="32"/>
        <end position="54"/>
    </location>
</feature>
<sequence length="1142" mass="127935">MSMSSSSPHSSKATGFPEFTSNRRAIVRGYLDDEAQEEEEEEERQDAKDDEENDEDLGLDLAGFIDDSATAQHARSQVPIYHHSPPIFSRLIKRYEYEASSSSSSTSSEHAVNFSDSDVGSSNSSSTRECWNVLRAFAVGTITTLPEAEDRLRALIGPAFNFNDWGPKFDAITEPDMDIQQALLLIAEFEAIDASQGVTPAQPSVSNANTGAHCMSELQSNTSAAKLAGDVSILVTPQARNDEDAFVDGMNAIRRHYRDQEEDWHWYLVRCFVGSEGSVVKHLLSASKKIIRDASTSPVAGYVYIQTRSMLPSNLSLALYLKSTYGFIYSHPPETIIAAGTAYPPAAQDPRLELPIHRLVPEYDPPKKRVVQLKRHFPFGTWVRVINNQKLIYSGDVGVIAMPSAMFKIPSGSHLLLLVPRVNLQIRSELDIPDIDDAFIKRSPLCLWDRNQCESVIKITQEEPLRWWCPSCSISDENRCFHEQSNKIVAFRNRAYQSGLALEIMKVTQLEETTNISLNASRLFFDSLHPLLFDKRVLLQIPPPDSWHLFSEGEEVHVLSQAWAHPLASLYQRDGTTLDGVIRRVNGLTCMVLIDGTCRTISTTRLRRKISLGMQVQLSEGTSEETSTMGGRLGLVHEIKLENWTASVMLDKNTMLELDVNSLRPIRAPTIPDIATEMLRPIEGTHGQPEVTKNKLYTERSPWLGINAIIVHPRSEYKGHKCVVQDVDRSEAFRGDGDVKDTTRSGLRLQVEFSTRFTSKQRFAWFDYHWVRHERFLHDDGAHRGIPFGQWAFRPGYSPMYTKEDLQAIQCYELQSVKEVEAQKIAQAEEERRQSALIKTPLHPSSEIHDGSAWDPSSRTPTHSSSYTSVTQLSETSPAPSSSTVQLPTHWIENPLLYHSLTQDLDIFIQKGDKVQRVYLSWDGCSVIVREGQRSNLTKVGSIIAPSLIQQSFEHVPPHPTRARGLFLVIRGEHVGLIGRYEVASTAEIGTITFYLGIPIVTFGRLQWDPSRNTIDASVLPRTYVMTMVSAKRKAKKAEQSSTKAKKLRVEHHAALPASRDPSSPADIGDWIQDVAKALGVTRKGPLSFLAVKHPDMQYKMKIIGGVVEGTRYGDASMNDSITSGKFDEDEPQKREEMPGKS</sequence>
<feature type="region of interest" description="Disordered" evidence="1">
    <location>
        <begin position="1115"/>
        <end position="1142"/>
    </location>
</feature>
<feature type="compositionally biased region" description="Basic and acidic residues" evidence="1">
    <location>
        <begin position="1132"/>
        <end position="1142"/>
    </location>
</feature>
<dbReference type="EMBL" id="JANVFS010000004">
    <property type="protein sequence ID" value="KAJ4493131.1"/>
    <property type="molecule type" value="Genomic_DNA"/>
</dbReference>
<evidence type="ECO:0008006" key="4">
    <source>
        <dbReference type="Google" id="ProtNLM"/>
    </source>
</evidence>
<proteinExistence type="predicted"/>
<comment type="caution">
    <text evidence="2">The sequence shown here is derived from an EMBL/GenBank/DDBJ whole genome shotgun (WGS) entry which is preliminary data.</text>
</comment>
<name>A0A9W9DZX1_9AGAR</name>
<protein>
    <recommendedName>
        <fullName evidence="4">Chromatin elongation factor spt5</fullName>
    </recommendedName>
</protein>
<gene>
    <name evidence="2" type="ORF">C8J55DRAFT_485829</name>
</gene>
<dbReference type="AlphaFoldDB" id="A0A9W9DZX1"/>
<organism evidence="2 3">
    <name type="scientific">Lentinula lateritia</name>
    <dbReference type="NCBI Taxonomy" id="40482"/>
    <lineage>
        <taxon>Eukaryota</taxon>
        <taxon>Fungi</taxon>
        <taxon>Dikarya</taxon>
        <taxon>Basidiomycota</taxon>
        <taxon>Agaricomycotina</taxon>
        <taxon>Agaricomycetes</taxon>
        <taxon>Agaricomycetidae</taxon>
        <taxon>Agaricales</taxon>
        <taxon>Marasmiineae</taxon>
        <taxon>Omphalotaceae</taxon>
        <taxon>Lentinula</taxon>
    </lineage>
</organism>
<evidence type="ECO:0000256" key="1">
    <source>
        <dbReference type="SAM" id="MobiDB-lite"/>
    </source>
</evidence>